<dbReference type="InterPro" id="IPR011990">
    <property type="entry name" value="TPR-like_helical_dom_sf"/>
</dbReference>
<reference evidence="2 3" key="2">
    <citation type="submission" date="2015-01" db="EMBL/GenBank/DDBJ databases">
        <title>Complete genome sequence of Pyrinomonas methylaliphatogenes type strain K22T.</title>
        <authorList>
            <person name="Lee K.C.Y."/>
            <person name="Power J.F."/>
            <person name="Dunfield P.F."/>
            <person name="Morgan X.C."/>
            <person name="Huttenhower C."/>
            <person name="Stott M.B."/>
        </authorList>
    </citation>
    <scope>NUCLEOTIDE SEQUENCE [LARGE SCALE GENOMIC DNA]</scope>
    <source>
        <strain evidence="2 3">K22</strain>
    </source>
</reference>
<evidence type="ECO:0000313" key="3">
    <source>
        <dbReference type="Proteomes" id="UP000031518"/>
    </source>
</evidence>
<dbReference type="Gene3D" id="1.25.40.10">
    <property type="entry name" value="Tetratricopeptide repeat domain"/>
    <property type="match status" value="1"/>
</dbReference>
<keyword evidence="3" id="KW-1185">Reference proteome</keyword>
<dbReference type="Proteomes" id="UP000031518">
    <property type="component" value="Unassembled WGS sequence"/>
</dbReference>
<gene>
    <name evidence="2" type="ORF">PYK22_02413</name>
</gene>
<feature type="chain" id="PRO_5002123116" evidence="1">
    <location>
        <begin position="27"/>
        <end position="239"/>
    </location>
</feature>
<dbReference type="OrthoDB" id="9895287at2"/>
<accession>A0A0B6X1E0</accession>
<dbReference type="AlphaFoldDB" id="A0A0B6X1E0"/>
<organism evidence="2 3">
    <name type="scientific">Pyrinomonas methylaliphatogenes</name>
    <dbReference type="NCBI Taxonomy" id="454194"/>
    <lineage>
        <taxon>Bacteria</taxon>
        <taxon>Pseudomonadati</taxon>
        <taxon>Acidobacteriota</taxon>
        <taxon>Blastocatellia</taxon>
        <taxon>Blastocatellales</taxon>
        <taxon>Pyrinomonadaceae</taxon>
        <taxon>Pyrinomonas</taxon>
    </lineage>
</organism>
<evidence type="ECO:0000313" key="2">
    <source>
        <dbReference type="EMBL" id="CDM66384.1"/>
    </source>
</evidence>
<evidence type="ECO:0000256" key="1">
    <source>
        <dbReference type="SAM" id="SignalP"/>
    </source>
</evidence>
<keyword evidence="1" id="KW-0732">Signal</keyword>
<name>A0A0B6X1E0_9BACT</name>
<sequence length="239" mass="27438" precursor="true">MFILCRRRIFACLIFGLLLYPATSSAQKRAAALRGRAIVVDERLAALRSEPTLSATLVRRLSRGREVTLLGRRKASDGVIFERVAVTRRTRGWVQRDALASPLAIGDDERLWRLIRASDGFVRIARAKLFLDLFPRSPYRPAVLWMLGEAAEQAADVLTREAMRRLPDGEIAATGVPAHSYFMNYVGLDRYNRQGVRFVWDRARSRYVYDGACWREIVRRYPHSEEAERARQKLSSLER</sequence>
<feature type="signal peptide" evidence="1">
    <location>
        <begin position="1"/>
        <end position="26"/>
    </location>
</feature>
<reference evidence="2 3" key="1">
    <citation type="submission" date="2013-12" db="EMBL/GenBank/DDBJ databases">
        <authorList>
            <person name="Stott M."/>
        </authorList>
    </citation>
    <scope>NUCLEOTIDE SEQUENCE [LARGE SCALE GENOMIC DNA]</scope>
    <source>
        <strain evidence="2 3">K22</strain>
    </source>
</reference>
<dbReference type="RefSeq" id="WP_041977608.1">
    <property type="nucleotide sequence ID" value="NZ_CBXV010000008.1"/>
</dbReference>
<dbReference type="EMBL" id="CBXV010000008">
    <property type="protein sequence ID" value="CDM66384.1"/>
    <property type="molecule type" value="Genomic_DNA"/>
</dbReference>
<dbReference type="STRING" id="454194.PYK22_02413"/>
<proteinExistence type="predicted"/>
<protein>
    <submittedName>
        <fullName evidence="2">SH3 domain-containing protein</fullName>
    </submittedName>
</protein>
<dbReference type="Gene3D" id="2.30.30.40">
    <property type="entry name" value="SH3 Domains"/>
    <property type="match status" value="1"/>
</dbReference>